<dbReference type="AlphaFoldDB" id="A0A3P7PDS5"/>
<evidence type="ECO:0000256" key="1">
    <source>
        <dbReference type="SAM" id="MobiDB-lite"/>
    </source>
</evidence>
<feature type="non-terminal residue" evidence="2">
    <location>
        <position position="178"/>
    </location>
</feature>
<name>A0A3P7PDS5_DIBLA</name>
<reference evidence="2 3" key="1">
    <citation type="submission" date="2018-11" db="EMBL/GenBank/DDBJ databases">
        <authorList>
            <consortium name="Pathogen Informatics"/>
        </authorList>
    </citation>
    <scope>NUCLEOTIDE SEQUENCE [LARGE SCALE GENOMIC DNA]</scope>
</reference>
<sequence>DRGDAVSVQQEGEEEEEGESAPRYHLVPASWTCWQRVSLPDFAPTKLTQGEANDEDDDDAGDEEDPDFEESNLTPALVIHGEEDQRTLPSEDVSDERVPLCDTYGSEWKGFFCSTLKVPVTSSVAEVFRLRPTPPSGTLSDASYRRAQKHFGQRLGAWYSLLQFCIASENLTPAEIEA</sequence>
<evidence type="ECO:0000313" key="3">
    <source>
        <dbReference type="Proteomes" id="UP000281553"/>
    </source>
</evidence>
<organism evidence="2 3">
    <name type="scientific">Dibothriocephalus latus</name>
    <name type="common">Fish tapeworm</name>
    <name type="synonym">Diphyllobothrium latum</name>
    <dbReference type="NCBI Taxonomy" id="60516"/>
    <lineage>
        <taxon>Eukaryota</taxon>
        <taxon>Metazoa</taxon>
        <taxon>Spiralia</taxon>
        <taxon>Lophotrochozoa</taxon>
        <taxon>Platyhelminthes</taxon>
        <taxon>Cestoda</taxon>
        <taxon>Eucestoda</taxon>
        <taxon>Diphyllobothriidea</taxon>
        <taxon>Diphyllobothriidae</taxon>
        <taxon>Dibothriocephalus</taxon>
    </lineage>
</organism>
<feature type="non-terminal residue" evidence="2">
    <location>
        <position position="1"/>
    </location>
</feature>
<proteinExistence type="predicted"/>
<evidence type="ECO:0000313" key="2">
    <source>
        <dbReference type="EMBL" id="VDN43187.1"/>
    </source>
</evidence>
<protein>
    <submittedName>
        <fullName evidence="2">Uncharacterized protein</fullName>
    </submittedName>
</protein>
<gene>
    <name evidence="2" type="ORF">DILT_LOCUS19021</name>
</gene>
<feature type="compositionally biased region" description="Acidic residues" evidence="1">
    <location>
        <begin position="52"/>
        <end position="70"/>
    </location>
</feature>
<dbReference type="EMBL" id="UYRU01107006">
    <property type="protein sequence ID" value="VDN43187.1"/>
    <property type="molecule type" value="Genomic_DNA"/>
</dbReference>
<feature type="region of interest" description="Disordered" evidence="1">
    <location>
        <begin position="42"/>
        <end position="95"/>
    </location>
</feature>
<feature type="region of interest" description="Disordered" evidence="1">
    <location>
        <begin position="1"/>
        <end position="24"/>
    </location>
</feature>
<dbReference type="Proteomes" id="UP000281553">
    <property type="component" value="Unassembled WGS sequence"/>
</dbReference>
<keyword evidence="3" id="KW-1185">Reference proteome</keyword>
<accession>A0A3P7PDS5</accession>